<feature type="domain" description="Antitoxin Xre/MbcA/ParS-like middle" evidence="1">
    <location>
        <begin position="135"/>
        <end position="184"/>
    </location>
</feature>
<protein>
    <recommendedName>
        <fullName evidence="1">Antitoxin Xre/MbcA/ParS-like middle domain-containing protein</fullName>
    </recommendedName>
</protein>
<evidence type="ECO:0000313" key="2">
    <source>
        <dbReference type="EMBL" id="PRD41722.1"/>
    </source>
</evidence>
<name>A0A2S9IML7_9HYPH</name>
<reference evidence="2 3" key="1">
    <citation type="submission" date="2018-02" db="EMBL/GenBank/DDBJ databases">
        <title>The draft genome of Phyllobacterium sp. 1N-3.</title>
        <authorList>
            <person name="Liu L."/>
            <person name="Li L."/>
            <person name="Zhang X."/>
            <person name="Wang T."/>
            <person name="Liang L."/>
        </authorList>
    </citation>
    <scope>NUCLEOTIDE SEQUENCE [LARGE SCALE GENOMIC DNA]</scope>
    <source>
        <strain evidence="2 3">1N-3</strain>
    </source>
</reference>
<dbReference type="InterPro" id="IPR056312">
    <property type="entry name" value="Xre-MbcA-ParS_M"/>
</dbReference>
<dbReference type="EMBL" id="PVBR01000017">
    <property type="protein sequence ID" value="PRD41722.1"/>
    <property type="molecule type" value="Genomic_DNA"/>
</dbReference>
<accession>A0A2S9IML7</accession>
<sequence>MVNSNAHSERRDRKDIADRVAAKVSNALKSEKGFGPGSLALSALIAGEVADVIVGLPAERCQELNSHSAELTQRIRRVVESFGRERRAKMAFDGPDEIESSKGEGLGAIVTSEQGENALAAIAVYRKLEDWAGTVAGATELSREYGVARSSLNRWQHEGDVIGLLKGVRKHVYPVEQFIDGRPVRGIREIIRLAKAQRTAWLWLSQKNPVLGGRKPIELLKQDRVDEVVDAATAYFAAQ</sequence>
<evidence type="ECO:0000259" key="1">
    <source>
        <dbReference type="Pfam" id="PF23125"/>
    </source>
</evidence>
<dbReference type="AlphaFoldDB" id="A0A2S9IML7"/>
<dbReference type="Pfam" id="PF23125">
    <property type="entry name" value="Xre-MbcA-ParS_M"/>
    <property type="match status" value="1"/>
</dbReference>
<keyword evidence="3" id="KW-1185">Reference proteome</keyword>
<dbReference type="Proteomes" id="UP000239434">
    <property type="component" value="Unassembled WGS sequence"/>
</dbReference>
<gene>
    <name evidence="2" type="ORF">C5748_19865</name>
</gene>
<dbReference type="RefSeq" id="WP_105743680.1">
    <property type="nucleotide sequence ID" value="NZ_PVBR01000017.1"/>
</dbReference>
<evidence type="ECO:0000313" key="3">
    <source>
        <dbReference type="Proteomes" id="UP000239434"/>
    </source>
</evidence>
<proteinExistence type="predicted"/>
<comment type="caution">
    <text evidence="2">The sequence shown here is derived from an EMBL/GenBank/DDBJ whole genome shotgun (WGS) entry which is preliminary data.</text>
</comment>
<organism evidence="2 3">
    <name type="scientific">Phyllobacterium phragmitis</name>
    <dbReference type="NCBI Taxonomy" id="2670329"/>
    <lineage>
        <taxon>Bacteria</taxon>
        <taxon>Pseudomonadati</taxon>
        <taxon>Pseudomonadota</taxon>
        <taxon>Alphaproteobacteria</taxon>
        <taxon>Hyphomicrobiales</taxon>
        <taxon>Phyllobacteriaceae</taxon>
        <taxon>Phyllobacterium</taxon>
    </lineage>
</organism>